<name>A0A2W2BWM2_9ACTN</name>
<feature type="transmembrane region" description="Helical" evidence="2">
    <location>
        <begin position="39"/>
        <end position="60"/>
    </location>
</feature>
<feature type="region of interest" description="Disordered" evidence="1">
    <location>
        <begin position="64"/>
        <end position="83"/>
    </location>
</feature>
<dbReference type="AlphaFoldDB" id="A0A2W2BWM2"/>
<organism evidence="3 4">
    <name type="scientific">Micromonospora deserti</name>
    <dbReference type="NCBI Taxonomy" id="2070366"/>
    <lineage>
        <taxon>Bacteria</taxon>
        <taxon>Bacillati</taxon>
        <taxon>Actinomycetota</taxon>
        <taxon>Actinomycetes</taxon>
        <taxon>Micromonosporales</taxon>
        <taxon>Micromonosporaceae</taxon>
        <taxon>Micromonospora</taxon>
    </lineage>
</organism>
<dbReference type="Gene3D" id="2.130.10.10">
    <property type="entry name" value="YVTN repeat-like/Quinoprotein amine dehydrogenase"/>
    <property type="match status" value="1"/>
</dbReference>
<keyword evidence="4" id="KW-1185">Reference proteome</keyword>
<dbReference type="CDD" id="cd15482">
    <property type="entry name" value="Sialidase_non-viral"/>
    <property type="match status" value="1"/>
</dbReference>
<protein>
    <recommendedName>
        <fullName evidence="5">Exo-alpha-sialidase</fullName>
    </recommendedName>
</protein>
<dbReference type="InterPro" id="IPR015943">
    <property type="entry name" value="WD40/YVTN_repeat-like_dom_sf"/>
</dbReference>
<evidence type="ECO:0008006" key="5">
    <source>
        <dbReference type="Google" id="ProtNLM"/>
    </source>
</evidence>
<dbReference type="EMBL" id="POUB01000199">
    <property type="protein sequence ID" value="PZF91695.1"/>
    <property type="molecule type" value="Genomic_DNA"/>
</dbReference>
<keyword evidence="2" id="KW-1133">Transmembrane helix</keyword>
<accession>A0A2W2BWM2</accession>
<gene>
    <name evidence="3" type="ORF">C1I99_22995</name>
</gene>
<sequence length="404" mass="42460">MTGLREMFDEVAEGPAPPSHLVADDVYSAGRRRRTRNGLVKGALAAVALVVAVGLGGVIVTRPGGEPPAPGGSPDSAPDVSGPAQWVGAADATHLYATYMNCPGGPCAKALVRLVASDDGGRTWQERGTATEIIDLVVVDRQTLVAVKPEAAIAVSVDGGRTWSAATQASRPITEVPDGGTVLCTTIEETTGRCLLYVVDPKSRMFAPLATPPDSLLLSERVESAAGHLWVAGTTEGKPCLPAASVSTDGGRNWTIRVLADPPGRDEGCDLVRITTTADGKTAYVVVGDSDDGSRSIYRVPADGKAELVATTDTKYSRNDSFVAADGTHVLAQMVRGERLDEVRWWALTGSGYQPIALDGLPATVYPVRRAADGWFYTFTYGSEQSIYGSIDGRHWSAVPVPGR</sequence>
<evidence type="ECO:0000313" key="4">
    <source>
        <dbReference type="Proteomes" id="UP000248749"/>
    </source>
</evidence>
<dbReference type="RefSeq" id="WP_111136301.1">
    <property type="nucleotide sequence ID" value="NZ_POUB01000199.1"/>
</dbReference>
<reference evidence="3 4" key="1">
    <citation type="submission" date="2018-01" db="EMBL/GenBank/DDBJ databases">
        <title>Draft genome sequence of Salinispora sp. 13K206.</title>
        <authorList>
            <person name="Sahin N."/>
            <person name="Saygin H."/>
            <person name="Ay H."/>
        </authorList>
    </citation>
    <scope>NUCLEOTIDE SEQUENCE [LARGE SCALE GENOMIC DNA]</scope>
    <source>
        <strain evidence="3 4">13K206</strain>
    </source>
</reference>
<dbReference type="OrthoDB" id="3276625at2"/>
<evidence type="ECO:0000256" key="2">
    <source>
        <dbReference type="SAM" id="Phobius"/>
    </source>
</evidence>
<dbReference type="SUPFAM" id="SSF50939">
    <property type="entry name" value="Sialidases"/>
    <property type="match status" value="1"/>
</dbReference>
<proteinExistence type="predicted"/>
<keyword evidence="2" id="KW-0812">Transmembrane</keyword>
<comment type="caution">
    <text evidence="3">The sequence shown here is derived from an EMBL/GenBank/DDBJ whole genome shotgun (WGS) entry which is preliminary data.</text>
</comment>
<keyword evidence="2" id="KW-0472">Membrane</keyword>
<dbReference type="InterPro" id="IPR036278">
    <property type="entry name" value="Sialidase_sf"/>
</dbReference>
<dbReference type="Proteomes" id="UP000248749">
    <property type="component" value="Unassembled WGS sequence"/>
</dbReference>
<feature type="region of interest" description="Disordered" evidence="1">
    <location>
        <begin position="1"/>
        <end position="20"/>
    </location>
</feature>
<evidence type="ECO:0000313" key="3">
    <source>
        <dbReference type="EMBL" id="PZF91695.1"/>
    </source>
</evidence>
<evidence type="ECO:0000256" key="1">
    <source>
        <dbReference type="SAM" id="MobiDB-lite"/>
    </source>
</evidence>